<dbReference type="AlphaFoldDB" id="A0A8K0CRG6"/>
<feature type="non-terminal residue" evidence="1">
    <location>
        <position position="1"/>
    </location>
</feature>
<organism evidence="1 2">
    <name type="scientific">Ignelater luminosus</name>
    <name type="common">Cucubano</name>
    <name type="synonym">Pyrophorus luminosus</name>
    <dbReference type="NCBI Taxonomy" id="2038154"/>
    <lineage>
        <taxon>Eukaryota</taxon>
        <taxon>Metazoa</taxon>
        <taxon>Ecdysozoa</taxon>
        <taxon>Arthropoda</taxon>
        <taxon>Hexapoda</taxon>
        <taxon>Insecta</taxon>
        <taxon>Pterygota</taxon>
        <taxon>Neoptera</taxon>
        <taxon>Endopterygota</taxon>
        <taxon>Coleoptera</taxon>
        <taxon>Polyphaga</taxon>
        <taxon>Elateriformia</taxon>
        <taxon>Elateroidea</taxon>
        <taxon>Elateridae</taxon>
        <taxon>Agrypninae</taxon>
        <taxon>Pyrophorini</taxon>
        <taxon>Ignelater</taxon>
    </lineage>
</organism>
<comment type="caution">
    <text evidence="1">The sequence shown here is derived from an EMBL/GenBank/DDBJ whole genome shotgun (WGS) entry which is preliminary data.</text>
</comment>
<sequence>YNGDKALAVFDGYPDLNDKNIKPAERERRRRKCSSVFVVFDGTVLAAMAKERFMSNERNKMLSDAAIIVGEEVDLLILLTAAAPVFSKIYLLKPEKGKQADMFYSPLDFKYFDKKAMTIVSKPDGIQDKVTLYSGSSKMLLKEIRYGVFNTAFVKKEFNLASLSRTEAAALQHSL</sequence>
<gene>
    <name evidence="1" type="ORF">ILUMI_17191</name>
</gene>
<evidence type="ECO:0000313" key="1">
    <source>
        <dbReference type="EMBL" id="KAF2888982.1"/>
    </source>
</evidence>
<evidence type="ECO:0000313" key="2">
    <source>
        <dbReference type="Proteomes" id="UP000801492"/>
    </source>
</evidence>
<dbReference type="EMBL" id="VTPC01072137">
    <property type="protein sequence ID" value="KAF2888982.1"/>
    <property type="molecule type" value="Genomic_DNA"/>
</dbReference>
<proteinExistence type="predicted"/>
<protein>
    <submittedName>
        <fullName evidence="1">Uncharacterized protein</fullName>
    </submittedName>
</protein>
<dbReference type="OrthoDB" id="8195485at2759"/>
<accession>A0A8K0CRG6</accession>
<name>A0A8K0CRG6_IGNLU</name>
<dbReference type="Proteomes" id="UP000801492">
    <property type="component" value="Unassembled WGS sequence"/>
</dbReference>
<keyword evidence="2" id="KW-1185">Reference proteome</keyword>
<reference evidence="1" key="1">
    <citation type="submission" date="2019-08" db="EMBL/GenBank/DDBJ databases">
        <title>The genome of the North American firefly Photinus pyralis.</title>
        <authorList>
            <consortium name="Photinus pyralis genome working group"/>
            <person name="Fallon T.R."/>
            <person name="Sander Lower S.E."/>
            <person name="Weng J.-K."/>
        </authorList>
    </citation>
    <scope>NUCLEOTIDE SEQUENCE</scope>
    <source>
        <strain evidence="1">TRF0915ILg1</strain>
        <tissue evidence="1">Whole body</tissue>
    </source>
</reference>